<feature type="domain" description="BD-FAE-like" evidence="3">
    <location>
        <begin position="81"/>
        <end position="276"/>
    </location>
</feature>
<dbReference type="Proteomes" id="UP000005234">
    <property type="component" value="Chromosome"/>
</dbReference>
<dbReference type="KEGG" id="fau:Fraau_0751"/>
<keyword evidence="5" id="KW-1185">Reference proteome</keyword>
<proteinExistence type="predicted"/>
<reference evidence="4" key="1">
    <citation type="submission" date="2012-02" db="EMBL/GenBank/DDBJ databases">
        <title>The complete genome of Frateuria aurantia DSM 6220.</title>
        <authorList>
            <consortium name="US DOE Joint Genome Institute (JGI-PGF)"/>
            <person name="Lucas S."/>
            <person name="Copeland A."/>
            <person name="Lapidus A."/>
            <person name="Glavina del Rio T."/>
            <person name="Dalin E."/>
            <person name="Tice H."/>
            <person name="Bruce D."/>
            <person name="Goodwin L."/>
            <person name="Pitluck S."/>
            <person name="Peters L."/>
            <person name="Ovchinnikova G."/>
            <person name="Teshima H."/>
            <person name="Kyrpides N."/>
            <person name="Mavromatis K."/>
            <person name="Ivanova N."/>
            <person name="Brettin T."/>
            <person name="Detter J.C."/>
            <person name="Han C."/>
            <person name="Larimer F."/>
            <person name="Land M."/>
            <person name="Hauser L."/>
            <person name="Markowitz V."/>
            <person name="Cheng J.-F."/>
            <person name="Hugenholtz P."/>
            <person name="Woyke T."/>
            <person name="Wu D."/>
            <person name="Brambilla E."/>
            <person name="Klenk H.-P."/>
            <person name="Eisen J.A."/>
        </authorList>
    </citation>
    <scope>NUCLEOTIDE SEQUENCE</scope>
    <source>
        <strain evidence="4">DSM 6220</strain>
    </source>
</reference>
<dbReference type="HOGENOM" id="CLU_012494_5_1_6"/>
<evidence type="ECO:0000313" key="5">
    <source>
        <dbReference type="Proteomes" id="UP000005234"/>
    </source>
</evidence>
<feature type="region of interest" description="Disordered" evidence="2">
    <location>
        <begin position="43"/>
        <end position="69"/>
    </location>
</feature>
<dbReference type="PROSITE" id="PS51318">
    <property type="entry name" value="TAT"/>
    <property type="match status" value="1"/>
</dbReference>
<dbReference type="Pfam" id="PF20434">
    <property type="entry name" value="BD-FAE"/>
    <property type="match status" value="1"/>
</dbReference>
<dbReference type="Gene3D" id="3.40.50.1820">
    <property type="entry name" value="alpha/beta hydrolase"/>
    <property type="match status" value="1"/>
</dbReference>
<evidence type="ECO:0000259" key="3">
    <source>
        <dbReference type="Pfam" id="PF20434"/>
    </source>
</evidence>
<gene>
    <name evidence="4" type="ordered locus">Fraau_0751</name>
</gene>
<dbReference type="InterPro" id="IPR006311">
    <property type="entry name" value="TAT_signal"/>
</dbReference>
<evidence type="ECO:0000256" key="1">
    <source>
        <dbReference type="ARBA" id="ARBA00022801"/>
    </source>
</evidence>
<sequence>MHITRRHFLEAGVLATAMTGLPVSAASQLRAITSRPAAARAASESMALWPGPPPGGGGPQGPSRLSARGSLTNVSEPALSVYRPSSPNGAAMLVAAGGGYRHIEMGKEALPAAAWLTGMGITVFVLSYRLPREDWHAGRLAPFQDAQRALRLIRARSAVYEINPARVGVLGFSAGGHLLGMAATRPDWRSSPAQDEADLLPAHSNINLLIYPIVTLQKPYQHTSTCRVLLADHASADEAAEWSVQTHIHSSDAPFLLVQAADDPVSNPANTAILQQACLQHEVPVERHLFPAGGHGFGLGRVDGPTAAWPEIAARWMHARGFI</sequence>
<dbReference type="InterPro" id="IPR029058">
    <property type="entry name" value="AB_hydrolase_fold"/>
</dbReference>
<evidence type="ECO:0000256" key="2">
    <source>
        <dbReference type="SAM" id="MobiDB-lite"/>
    </source>
</evidence>
<dbReference type="SUPFAM" id="SSF53474">
    <property type="entry name" value="alpha/beta-Hydrolases"/>
    <property type="match status" value="1"/>
</dbReference>
<dbReference type="AlphaFoldDB" id="H8KZB9"/>
<keyword evidence="1" id="KW-0378">Hydrolase</keyword>
<evidence type="ECO:0000313" key="4">
    <source>
        <dbReference type="EMBL" id="AFC85223.1"/>
    </source>
</evidence>
<accession>H8KZB9</accession>
<dbReference type="EMBL" id="CP003350">
    <property type="protein sequence ID" value="AFC85223.1"/>
    <property type="molecule type" value="Genomic_DNA"/>
</dbReference>
<organism evidence="4 5">
    <name type="scientific">Frateuria aurantia (strain ATCC 33424 / DSM 6220 / KCTC 2777 / LMG 1558 / NBRC 3245 / NCIMB 13370)</name>
    <name type="common">Acetobacter aurantius</name>
    <dbReference type="NCBI Taxonomy" id="767434"/>
    <lineage>
        <taxon>Bacteria</taxon>
        <taxon>Pseudomonadati</taxon>
        <taxon>Pseudomonadota</taxon>
        <taxon>Gammaproteobacteria</taxon>
        <taxon>Lysobacterales</taxon>
        <taxon>Rhodanobacteraceae</taxon>
        <taxon>Frateuria</taxon>
    </lineage>
</organism>
<dbReference type="InterPro" id="IPR049492">
    <property type="entry name" value="BD-FAE-like_dom"/>
</dbReference>
<dbReference type="PANTHER" id="PTHR48081">
    <property type="entry name" value="AB HYDROLASE SUPERFAMILY PROTEIN C4A8.06C"/>
    <property type="match status" value="1"/>
</dbReference>
<dbReference type="GO" id="GO:0016787">
    <property type="term" value="F:hydrolase activity"/>
    <property type="evidence" value="ECO:0007669"/>
    <property type="project" value="UniProtKB-KW"/>
</dbReference>
<dbReference type="InterPro" id="IPR050300">
    <property type="entry name" value="GDXG_lipolytic_enzyme"/>
</dbReference>
<dbReference type="PANTHER" id="PTHR48081:SF6">
    <property type="entry name" value="PEPTIDASE S9 PROLYL OLIGOPEPTIDASE CATALYTIC DOMAIN-CONTAINING PROTEIN"/>
    <property type="match status" value="1"/>
</dbReference>
<dbReference type="eggNOG" id="COG0657">
    <property type="taxonomic scope" value="Bacteria"/>
</dbReference>
<name>H8KZB9_FRAAD</name>
<protein>
    <submittedName>
        <fullName evidence="4">Esterase/lipase</fullName>
    </submittedName>
</protein>
<dbReference type="STRING" id="767434.Fraau_0751"/>
<dbReference type="RefSeq" id="WP_014402229.1">
    <property type="nucleotide sequence ID" value="NC_017033.1"/>
</dbReference>